<feature type="transmembrane region" description="Helical" evidence="14">
    <location>
        <begin position="76"/>
        <end position="93"/>
    </location>
</feature>
<evidence type="ECO:0000313" key="17">
    <source>
        <dbReference type="Proteomes" id="UP000823858"/>
    </source>
</evidence>
<feature type="transmembrane region" description="Helical" evidence="14">
    <location>
        <begin position="127"/>
        <end position="148"/>
    </location>
</feature>
<dbReference type="Pfam" id="PF00474">
    <property type="entry name" value="SSF"/>
    <property type="match status" value="1"/>
</dbReference>
<dbReference type="InterPro" id="IPR038377">
    <property type="entry name" value="Na/Glc_symporter_sf"/>
</dbReference>
<dbReference type="NCBIfam" id="TIGR00813">
    <property type="entry name" value="sss"/>
    <property type="match status" value="1"/>
</dbReference>
<feature type="region of interest" description="Disordered" evidence="15">
    <location>
        <begin position="518"/>
        <end position="544"/>
    </location>
</feature>
<feature type="transmembrane region" description="Helical" evidence="14">
    <location>
        <begin position="160"/>
        <end position="185"/>
    </location>
</feature>
<evidence type="ECO:0000256" key="6">
    <source>
        <dbReference type="ARBA" id="ARBA00022847"/>
    </source>
</evidence>
<sequence>MSESTWFIIAMVIYLLVMLGIGLWSFTKTDKYEDYMVGGRGLHPFVAALSAGASDMSGWLIMGLPGALFMSGFSELWIAIGLVIGSWCSWKWVAPRLRSYTEVANNSITLPSFLENRFRDKSHTLRVVAGIIILVFFTFYVSSGMVASGRYFESSFNGDYVTGLAIIGAVTVLYTFVGGFLAVSYTDVVQGSMMFLALILVPVFAILSLDKPGDIFTFQLDNEYGDIANILGPNSQFFNLFQFDNTGAMATFIIIISGLAWGFGYVGQPHIVVRYMAMRKPSDATAGRRYGVTWMFLCLVGTVFIAISAPAFFATTPDASFSDTANYETNFLDMAQVLFHPLVAGLILTAVLAAIMSTVSSQLLVVASALVEDIYAGMINRNASDTMLKNLSRVMVIVVAVIAALVALDPESAILGLVEFAWAGFGASFGPVIVAALYWRKLNAQGAAAGLASGAIVAFIWGGLPQFGVMDKPWGLYEMIPAIIVNVIVMIIVTKMTAAPSKEITDEFDLAIRFSQKATDPDADVDAARAQVGVDPEGAKGSSS</sequence>
<keyword evidence="7 14" id="KW-1133">Transmembrane helix</keyword>
<dbReference type="GO" id="GO:0015824">
    <property type="term" value="P:proline transport"/>
    <property type="evidence" value="ECO:0007669"/>
    <property type="project" value="UniProtKB-UniRule"/>
</dbReference>
<protein>
    <recommendedName>
        <fullName evidence="14">Sodium/proline symporter</fullName>
    </recommendedName>
    <alternativeName>
        <fullName evidence="14">Proline permease</fullName>
    </alternativeName>
</protein>
<gene>
    <name evidence="16" type="primary">putP</name>
    <name evidence="16" type="ORF">H9751_06915</name>
</gene>
<feature type="transmembrane region" description="Helical" evidence="14">
    <location>
        <begin position="248"/>
        <end position="273"/>
    </location>
</feature>
<dbReference type="GO" id="GO:0005298">
    <property type="term" value="F:proline:sodium symporter activity"/>
    <property type="evidence" value="ECO:0007669"/>
    <property type="project" value="UniProtKB-UniRule"/>
</dbReference>
<evidence type="ECO:0000256" key="14">
    <source>
        <dbReference type="RuleBase" id="RU366012"/>
    </source>
</evidence>
<dbReference type="Proteomes" id="UP000823858">
    <property type="component" value="Unassembled WGS sequence"/>
</dbReference>
<dbReference type="GO" id="GO:0015193">
    <property type="term" value="F:L-proline transmembrane transporter activity"/>
    <property type="evidence" value="ECO:0007669"/>
    <property type="project" value="TreeGrafter"/>
</dbReference>
<keyword evidence="3 14" id="KW-0813">Transport</keyword>
<evidence type="ECO:0000256" key="5">
    <source>
        <dbReference type="ARBA" id="ARBA00022692"/>
    </source>
</evidence>
<organism evidence="16 17">
    <name type="scientific">Candidatus Corynebacterium faecigallinarum</name>
    <dbReference type="NCBI Taxonomy" id="2838528"/>
    <lineage>
        <taxon>Bacteria</taxon>
        <taxon>Bacillati</taxon>
        <taxon>Actinomycetota</taxon>
        <taxon>Actinomycetes</taxon>
        <taxon>Mycobacteriales</taxon>
        <taxon>Corynebacteriaceae</taxon>
        <taxon>Corynebacterium</taxon>
    </lineage>
</organism>
<dbReference type="InterPro" id="IPR050277">
    <property type="entry name" value="Sodium:Solute_Symporter"/>
</dbReference>
<evidence type="ECO:0000256" key="13">
    <source>
        <dbReference type="RuleBase" id="RU362091"/>
    </source>
</evidence>
<comment type="similarity">
    <text evidence="2 13">Belongs to the sodium:solute symporter (SSF) (TC 2.A.21) family.</text>
</comment>
<feature type="transmembrane region" description="Helical" evidence="14">
    <location>
        <begin position="420"/>
        <end position="439"/>
    </location>
</feature>
<feature type="transmembrane region" description="Helical" evidence="14">
    <location>
        <begin position="192"/>
        <end position="209"/>
    </location>
</feature>
<evidence type="ECO:0000256" key="10">
    <source>
        <dbReference type="ARBA" id="ARBA00023136"/>
    </source>
</evidence>
<dbReference type="AlphaFoldDB" id="A0A9D2TQ08"/>
<dbReference type="InterPro" id="IPR011851">
    <property type="entry name" value="Na/Pro_symporter"/>
</dbReference>
<accession>A0A9D2TQ08</accession>
<evidence type="ECO:0000256" key="11">
    <source>
        <dbReference type="ARBA" id="ARBA00023201"/>
    </source>
</evidence>
<dbReference type="GO" id="GO:0031402">
    <property type="term" value="F:sodium ion binding"/>
    <property type="evidence" value="ECO:0007669"/>
    <property type="project" value="UniProtKB-UniRule"/>
</dbReference>
<keyword evidence="5 14" id="KW-0812">Transmembrane</keyword>
<dbReference type="PROSITE" id="PS50283">
    <property type="entry name" value="NA_SOLUT_SYMP_3"/>
    <property type="match status" value="1"/>
</dbReference>
<evidence type="ECO:0000256" key="9">
    <source>
        <dbReference type="ARBA" id="ARBA00023065"/>
    </source>
</evidence>
<comment type="catalytic activity">
    <reaction evidence="12">
        <text>L-proline(in) + Na(+)(in) = L-proline(out) + Na(+)(out)</text>
        <dbReference type="Rhea" id="RHEA:28967"/>
        <dbReference type="ChEBI" id="CHEBI:29101"/>
        <dbReference type="ChEBI" id="CHEBI:60039"/>
    </reaction>
</comment>
<comment type="subcellular location">
    <subcellularLocation>
        <location evidence="1 14">Cell membrane</location>
        <topology evidence="1 14">Multi-pass membrane protein</topology>
    </subcellularLocation>
</comment>
<reference evidence="16" key="2">
    <citation type="submission" date="2021-04" db="EMBL/GenBank/DDBJ databases">
        <authorList>
            <person name="Gilroy R."/>
        </authorList>
    </citation>
    <scope>NUCLEOTIDE SEQUENCE</scope>
    <source>
        <strain evidence="16">ChiHjej13B12-4958</strain>
    </source>
</reference>
<keyword evidence="11 14" id="KW-0739">Sodium transport</keyword>
<evidence type="ECO:0000256" key="8">
    <source>
        <dbReference type="ARBA" id="ARBA00023053"/>
    </source>
</evidence>
<keyword evidence="4 14" id="KW-1003">Cell membrane</keyword>
<evidence type="ECO:0000256" key="1">
    <source>
        <dbReference type="ARBA" id="ARBA00004651"/>
    </source>
</evidence>
<evidence type="ECO:0000256" key="7">
    <source>
        <dbReference type="ARBA" id="ARBA00022989"/>
    </source>
</evidence>
<feature type="transmembrane region" description="Helical" evidence="14">
    <location>
        <begin position="476"/>
        <end position="494"/>
    </location>
</feature>
<feature type="transmembrane region" description="Helical" evidence="14">
    <location>
        <begin position="6"/>
        <end position="24"/>
    </location>
</feature>
<evidence type="ECO:0000256" key="2">
    <source>
        <dbReference type="ARBA" id="ARBA00006434"/>
    </source>
</evidence>
<feature type="transmembrane region" description="Helical" evidence="14">
    <location>
        <begin position="391"/>
        <end position="408"/>
    </location>
</feature>
<dbReference type="CDD" id="cd11475">
    <property type="entry name" value="SLC5sbd_PutP"/>
    <property type="match status" value="1"/>
</dbReference>
<dbReference type="EMBL" id="DWVP01000016">
    <property type="protein sequence ID" value="HJC85258.1"/>
    <property type="molecule type" value="Genomic_DNA"/>
</dbReference>
<dbReference type="PANTHER" id="PTHR48086:SF3">
    <property type="entry name" value="SODIUM_PROLINE SYMPORTER"/>
    <property type="match status" value="1"/>
</dbReference>
<proteinExistence type="inferred from homology"/>
<dbReference type="InterPro" id="IPR001734">
    <property type="entry name" value="Na/solute_symporter"/>
</dbReference>
<dbReference type="NCBIfam" id="TIGR02121">
    <property type="entry name" value="Na_Pro_sym"/>
    <property type="match status" value="1"/>
</dbReference>
<feature type="transmembrane region" description="Helical" evidence="14">
    <location>
        <begin position="446"/>
        <end position="464"/>
    </location>
</feature>
<feature type="transmembrane region" description="Helical" evidence="14">
    <location>
        <begin position="294"/>
        <end position="313"/>
    </location>
</feature>
<evidence type="ECO:0000256" key="3">
    <source>
        <dbReference type="ARBA" id="ARBA00022448"/>
    </source>
</evidence>
<comment type="function">
    <text evidence="14">Catalyzes the sodium-dependent uptake of extracellular L-proline.</text>
</comment>
<keyword evidence="10 14" id="KW-0472">Membrane</keyword>
<keyword evidence="14" id="KW-0029">Amino-acid transport</keyword>
<dbReference type="GO" id="GO:0005886">
    <property type="term" value="C:plasma membrane"/>
    <property type="evidence" value="ECO:0007669"/>
    <property type="project" value="UniProtKB-SubCell"/>
</dbReference>
<evidence type="ECO:0000256" key="4">
    <source>
        <dbReference type="ARBA" id="ARBA00022475"/>
    </source>
</evidence>
<dbReference type="Gene3D" id="1.20.1730.10">
    <property type="entry name" value="Sodium/glucose cotransporter"/>
    <property type="match status" value="1"/>
</dbReference>
<reference evidence="16" key="1">
    <citation type="journal article" date="2021" name="PeerJ">
        <title>Extensive microbial diversity within the chicken gut microbiome revealed by metagenomics and culture.</title>
        <authorList>
            <person name="Gilroy R."/>
            <person name="Ravi A."/>
            <person name="Getino M."/>
            <person name="Pursley I."/>
            <person name="Horton D.L."/>
            <person name="Alikhan N.F."/>
            <person name="Baker D."/>
            <person name="Gharbi K."/>
            <person name="Hall N."/>
            <person name="Watson M."/>
            <person name="Adriaenssens E.M."/>
            <person name="Foster-Nyarko E."/>
            <person name="Jarju S."/>
            <person name="Secka A."/>
            <person name="Antonio M."/>
            <person name="Oren A."/>
            <person name="Chaudhuri R.R."/>
            <person name="La Ragione R."/>
            <person name="Hildebrand F."/>
            <person name="Pallen M.J."/>
        </authorList>
    </citation>
    <scope>NUCLEOTIDE SEQUENCE</scope>
    <source>
        <strain evidence="16">ChiHjej13B12-4958</strain>
    </source>
</reference>
<keyword evidence="9 14" id="KW-0406">Ion transport</keyword>
<keyword evidence="8 14" id="KW-0915">Sodium</keyword>
<evidence type="ECO:0000256" key="12">
    <source>
        <dbReference type="ARBA" id="ARBA00033708"/>
    </source>
</evidence>
<keyword evidence="6 14" id="KW-0769">Symport</keyword>
<evidence type="ECO:0000256" key="15">
    <source>
        <dbReference type="SAM" id="MobiDB-lite"/>
    </source>
</evidence>
<name>A0A9D2TQ08_9CORY</name>
<evidence type="ECO:0000313" key="16">
    <source>
        <dbReference type="EMBL" id="HJC85258.1"/>
    </source>
</evidence>
<comment type="caution">
    <text evidence="16">The sequence shown here is derived from an EMBL/GenBank/DDBJ whole genome shotgun (WGS) entry which is preliminary data.</text>
</comment>
<feature type="transmembrane region" description="Helical" evidence="14">
    <location>
        <begin position="342"/>
        <end position="371"/>
    </location>
</feature>
<dbReference type="PANTHER" id="PTHR48086">
    <property type="entry name" value="SODIUM/PROLINE SYMPORTER-RELATED"/>
    <property type="match status" value="1"/>
</dbReference>